<accession>Q23MC0</accession>
<feature type="region of interest" description="Disordered" evidence="1">
    <location>
        <begin position="595"/>
        <end position="654"/>
    </location>
</feature>
<sequence>MFSPSKRAQFTDQMAYNMERMANKPHRKMFIQESAETNKIGDPLFRLDQQDLKWKDKRNQFQARQESYIRQFSPQKRSKSQLQYDNQLSDFVSPIDRDFQRSHRDIHHFPKKKIVRDRLNESCQNIFAPSSSQNMKNSLNNNNGKNNNLNLSVQFWNKPMRSASHLRNRSSSIMVDSFCQDKDISPREEYNRTSQSQMSINPNYAQRYKNTNIILGVSDSSPQPNERGIRTYHDQFPVETNILHLTGKTSATGFTHNISYQIADRSRENSQTNARVFNVGSEITPSFHKKGIKTFFQTPSEGAKGLPNPVTGNNMKKEKPIGIRIVNTSSKKQNLFDSIYNSTNEFSPEKNIGIKCKINTNQKKSNPIVMFDPSDPNQQPISARHGKKTYAFQKSPSPVKYLLQQSQLQETPNKCNNETLNNSVNLNNSILANNSINNIISNSNNKNNISNNPNQNQNLNQSSIIAHNQEAETNQNGQVQNQQQQQRIHKKLVDVYPKSNQPSHFNYLAYLNSTSYQEKYKETQEKNSKGYFGQRNKSPNMKEVMYSVSSVKGSTLQITNKLNVNTNNPNNQVNLNSSVIQQQKEENNESVILTNRNQSIQQQENISGTPVRRSSQKSTQQLSQQTQNQSQQIQQNQMHSNSQQMSSTQKNPKKYYPEKTMSVQQSQNLNLSQVKQAVKMGEIQGVKKIYDFESFKNKYR</sequence>
<evidence type="ECO:0000256" key="1">
    <source>
        <dbReference type="SAM" id="MobiDB-lite"/>
    </source>
</evidence>
<organism evidence="2 3">
    <name type="scientific">Tetrahymena thermophila (strain SB210)</name>
    <dbReference type="NCBI Taxonomy" id="312017"/>
    <lineage>
        <taxon>Eukaryota</taxon>
        <taxon>Sar</taxon>
        <taxon>Alveolata</taxon>
        <taxon>Ciliophora</taxon>
        <taxon>Intramacronucleata</taxon>
        <taxon>Oligohymenophorea</taxon>
        <taxon>Hymenostomatida</taxon>
        <taxon>Tetrahymenina</taxon>
        <taxon>Tetrahymenidae</taxon>
        <taxon>Tetrahymena</taxon>
    </lineage>
</organism>
<dbReference type="KEGG" id="tet:TTHERM_00621390"/>
<gene>
    <name evidence="2" type="ORF">TTHERM_00621390</name>
</gene>
<dbReference type="AlphaFoldDB" id="Q23MC0"/>
<dbReference type="EMBL" id="GG662661">
    <property type="protein sequence ID" value="EAR97719.1"/>
    <property type="molecule type" value="Genomic_DNA"/>
</dbReference>
<protein>
    <submittedName>
        <fullName evidence="2">Uncharacterized protein</fullName>
    </submittedName>
</protein>
<dbReference type="GeneID" id="7826254"/>
<dbReference type="InParanoid" id="Q23MC0"/>
<dbReference type="Proteomes" id="UP000009168">
    <property type="component" value="Unassembled WGS sequence"/>
</dbReference>
<feature type="compositionally biased region" description="Polar residues" evidence="1">
    <location>
        <begin position="595"/>
        <end position="608"/>
    </location>
</feature>
<dbReference type="HOGENOM" id="CLU_394084_0_0_1"/>
<evidence type="ECO:0000313" key="3">
    <source>
        <dbReference type="Proteomes" id="UP000009168"/>
    </source>
</evidence>
<dbReference type="RefSeq" id="XP_001017964.1">
    <property type="nucleotide sequence ID" value="XM_001017964.1"/>
</dbReference>
<name>Q23MC0_TETTS</name>
<reference evidence="3" key="1">
    <citation type="journal article" date="2006" name="PLoS Biol.">
        <title>Macronuclear genome sequence of the ciliate Tetrahymena thermophila, a model eukaryote.</title>
        <authorList>
            <person name="Eisen J.A."/>
            <person name="Coyne R.S."/>
            <person name="Wu M."/>
            <person name="Wu D."/>
            <person name="Thiagarajan M."/>
            <person name="Wortman J.R."/>
            <person name="Badger J.H."/>
            <person name="Ren Q."/>
            <person name="Amedeo P."/>
            <person name="Jones K.M."/>
            <person name="Tallon L.J."/>
            <person name="Delcher A.L."/>
            <person name="Salzberg S.L."/>
            <person name="Silva J.C."/>
            <person name="Haas B.J."/>
            <person name="Majoros W.H."/>
            <person name="Farzad M."/>
            <person name="Carlton J.M."/>
            <person name="Smith R.K. Jr."/>
            <person name="Garg J."/>
            <person name="Pearlman R.E."/>
            <person name="Karrer K.M."/>
            <person name="Sun L."/>
            <person name="Manning G."/>
            <person name="Elde N.C."/>
            <person name="Turkewitz A.P."/>
            <person name="Asai D.J."/>
            <person name="Wilkes D.E."/>
            <person name="Wang Y."/>
            <person name="Cai H."/>
            <person name="Collins K."/>
            <person name="Stewart B.A."/>
            <person name="Lee S.R."/>
            <person name="Wilamowska K."/>
            <person name="Weinberg Z."/>
            <person name="Ruzzo W.L."/>
            <person name="Wloga D."/>
            <person name="Gaertig J."/>
            <person name="Frankel J."/>
            <person name="Tsao C.-C."/>
            <person name="Gorovsky M.A."/>
            <person name="Keeling P.J."/>
            <person name="Waller R.F."/>
            <person name="Patron N.J."/>
            <person name="Cherry J.M."/>
            <person name="Stover N.A."/>
            <person name="Krieger C.J."/>
            <person name="del Toro C."/>
            <person name="Ryder H.F."/>
            <person name="Williamson S.C."/>
            <person name="Barbeau R.A."/>
            <person name="Hamilton E.P."/>
            <person name="Orias E."/>
        </authorList>
    </citation>
    <scope>NUCLEOTIDE SEQUENCE [LARGE SCALE GENOMIC DNA]</scope>
    <source>
        <strain evidence="3">SB210</strain>
    </source>
</reference>
<keyword evidence="3" id="KW-1185">Reference proteome</keyword>
<evidence type="ECO:0000313" key="2">
    <source>
        <dbReference type="EMBL" id="EAR97719.1"/>
    </source>
</evidence>
<feature type="compositionally biased region" description="Low complexity" evidence="1">
    <location>
        <begin position="616"/>
        <end position="649"/>
    </location>
</feature>
<proteinExistence type="predicted"/>